<comment type="caution">
    <text evidence="1">The sequence shown here is derived from an EMBL/GenBank/DDBJ whole genome shotgun (WGS) entry which is preliminary data.</text>
</comment>
<proteinExistence type="predicted"/>
<evidence type="ECO:0000313" key="1">
    <source>
        <dbReference type="EMBL" id="KAJ9059198.1"/>
    </source>
</evidence>
<protein>
    <submittedName>
        <fullName evidence="1">Uncharacterized protein</fullName>
    </submittedName>
</protein>
<sequence length="275" mass="30368">MDYQPGSDPGMAGIPYDSSSPPLPQPYNHIRAGMVIMTILSLTKFDIPNIGAYLPLAAGLLYLTCSFPFLYWALVTCYLDGLSSPLVSWYMTATSHDSLSSYNLGNLSPYILLTIGASCMLLFFIINYCVYRLFKGKPTIVVESNNPSSPAQIQTVTVSTSDSNTTTNCALPNIQKMNLADVRKGLVLLGAHLKAFPAQYSNEAHKVFTMGSMLTGDALEWFTSALEENEDLCLNFDEFKTRLLEATTPKETWIQALLKLLSLEQRGTPLEKYIS</sequence>
<organism evidence="1 2">
    <name type="scientific">Entomophthora muscae</name>
    <dbReference type="NCBI Taxonomy" id="34485"/>
    <lineage>
        <taxon>Eukaryota</taxon>
        <taxon>Fungi</taxon>
        <taxon>Fungi incertae sedis</taxon>
        <taxon>Zoopagomycota</taxon>
        <taxon>Entomophthoromycotina</taxon>
        <taxon>Entomophthoromycetes</taxon>
        <taxon>Entomophthorales</taxon>
        <taxon>Entomophthoraceae</taxon>
        <taxon>Entomophthora</taxon>
    </lineage>
</organism>
<reference evidence="1" key="1">
    <citation type="submission" date="2022-04" db="EMBL/GenBank/DDBJ databases">
        <title>Genome of the entomopathogenic fungus Entomophthora muscae.</title>
        <authorList>
            <person name="Elya C."/>
            <person name="Lovett B.R."/>
            <person name="Lee E."/>
            <person name="Macias A.M."/>
            <person name="Hajek A.E."/>
            <person name="De Bivort B.L."/>
            <person name="Kasson M.T."/>
            <person name="De Fine Licht H.H."/>
            <person name="Stajich J.E."/>
        </authorList>
    </citation>
    <scope>NUCLEOTIDE SEQUENCE</scope>
    <source>
        <strain evidence="1">Berkeley</strain>
    </source>
</reference>
<accession>A0ACC2SA77</accession>
<keyword evidence="2" id="KW-1185">Reference proteome</keyword>
<dbReference type="Proteomes" id="UP001165960">
    <property type="component" value="Unassembled WGS sequence"/>
</dbReference>
<name>A0ACC2SA77_9FUNG</name>
<evidence type="ECO:0000313" key="2">
    <source>
        <dbReference type="Proteomes" id="UP001165960"/>
    </source>
</evidence>
<dbReference type="EMBL" id="QTSX02005693">
    <property type="protein sequence ID" value="KAJ9059198.1"/>
    <property type="molecule type" value="Genomic_DNA"/>
</dbReference>
<gene>
    <name evidence="1" type="ORF">DSO57_1005120</name>
</gene>